<feature type="transmembrane region" description="Helical" evidence="5">
    <location>
        <begin position="57"/>
        <end position="74"/>
    </location>
</feature>
<reference evidence="6" key="1">
    <citation type="submission" date="2021-03" db="EMBL/GenBank/DDBJ databases">
        <authorList>
            <person name="So Y."/>
        </authorList>
    </citation>
    <scope>NUCLEOTIDE SEQUENCE</scope>
    <source>
        <strain evidence="6">SG15</strain>
    </source>
</reference>
<accession>A0A940MY97</accession>
<feature type="transmembrane region" description="Helical" evidence="5">
    <location>
        <begin position="94"/>
        <end position="114"/>
    </location>
</feature>
<sequence length="132" mass="14380">MLAAAYLVAGVLHLTAPDPFLLITPDWVPFPRQVILGTGLCEIAGAVGLMGRRMRRAAGIGLALYAVLVFPANIKHALDGLPAGNVQLGWWYHLPRLALQPVLVWWALFAGDVLDWPFRSGVRRASAGMRRS</sequence>
<evidence type="ECO:0000313" key="7">
    <source>
        <dbReference type="Proteomes" id="UP000677537"/>
    </source>
</evidence>
<dbReference type="EMBL" id="JAGIZA010000004">
    <property type="protein sequence ID" value="MBP0492661.1"/>
    <property type="molecule type" value="Genomic_DNA"/>
</dbReference>
<keyword evidence="3 5" id="KW-1133">Transmembrane helix</keyword>
<name>A0A940MY97_9PROT</name>
<comment type="caution">
    <text evidence="6">The sequence shown here is derived from an EMBL/GenBank/DDBJ whole genome shotgun (WGS) entry which is preliminary data.</text>
</comment>
<organism evidence="6 7">
    <name type="scientific">Roseomonas indoligenes</name>
    <dbReference type="NCBI Taxonomy" id="2820811"/>
    <lineage>
        <taxon>Bacteria</taxon>
        <taxon>Pseudomonadati</taxon>
        <taxon>Pseudomonadota</taxon>
        <taxon>Alphaproteobacteria</taxon>
        <taxon>Acetobacterales</taxon>
        <taxon>Roseomonadaceae</taxon>
        <taxon>Roseomonas</taxon>
    </lineage>
</organism>
<proteinExistence type="predicted"/>
<dbReference type="RefSeq" id="WP_209372405.1">
    <property type="nucleotide sequence ID" value="NZ_JAGIZA010000004.1"/>
</dbReference>
<evidence type="ECO:0000313" key="6">
    <source>
        <dbReference type="EMBL" id="MBP0492661.1"/>
    </source>
</evidence>
<dbReference type="Pfam" id="PF13564">
    <property type="entry name" value="DoxX_2"/>
    <property type="match status" value="1"/>
</dbReference>
<feature type="transmembrane region" description="Helical" evidence="5">
    <location>
        <begin position="33"/>
        <end position="50"/>
    </location>
</feature>
<dbReference type="Proteomes" id="UP000677537">
    <property type="component" value="Unassembled WGS sequence"/>
</dbReference>
<keyword evidence="4 5" id="KW-0472">Membrane</keyword>
<evidence type="ECO:0000256" key="3">
    <source>
        <dbReference type="ARBA" id="ARBA00022989"/>
    </source>
</evidence>
<dbReference type="InterPro" id="IPR032808">
    <property type="entry name" value="DoxX"/>
</dbReference>
<keyword evidence="7" id="KW-1185">Reference proteome</keyword>
<protein>
    <submittedName>
        <fullName evidence="6">DoxX family protein</fullName>
    </submittedName>
</protein>
<keyword evidence="2 5" id="KW-0812">Transmembrane</keyword>
<dbReference type="AlphaFoldDB" id="A0A940MY97"/>
<evidence type="ECO:0000256" key="1">
    <source>
        <dbReference type="ARBA" id="ARBA00004141"/>
    </source>
</evidence>
<evidence type="ECO:0000256" key="4">
    <source>
        <dbReference type="ARBA" id="ARBA00023136"/>
    </source>
</evidence>
<dbReference type="PANTHER" id="PTHR36974:SF1">
    <property type="entry name" value="DOXX FAMILY MEMBRANE PROTEIN"/>
    <property type="match status" value="1"/>
</dbReference>
<evidence type="ECO:0000256" key="5">
    <source>
        <dbReference type="SAM" id="Phobius"/>
    </source>
</evidence>
<dbReference type="GO" id="GO:0016020">
    <property type="term" value="C:membrane"/>
    <property type="evidence" value="ECO:0007669"/>
    <property type="project" value="UniProtKB-SubCell"/>
</dbReference>
<comment type="subcellular location">
    <subcellularLocation>
        <location evidence="1">Membrane</location>
        <topology evidence="1">Multi-pass membrane protein</topology>
    </subcellularLocation>
</comment>
<dbReference type="PANTHER" id="PTHR36974">
    <property type="entry name" value="MEMBRANE PROTEIN-RELATED"/>
    <property type="match status" value="1"/>
</dbReference>
<gene>
    <name evidence="6" type="ORF">J5Y10_07705</name>
</gene>
<evidence type="ECO:0000256" key="2">
    <source>
        <dbReference type="ARBA" id="ARBA00022692"/>
    </source>
</evidence>